<dbReference type="InterPro" id="IPR000182">
    <property type="entry name" value="GNAT_dom"/>
</dbReference>
<evidence type="ECO:0000313" key="2">
    <source>
        <dbReference type="EMBL" id="RGT55065.1"/>
    </source>
</evidence>
<proteinExistence type="predicted"/>
<dbReference type="Proteomes" id="UP000284731">
    <property type="component" value="Unassembled WGS sequence"/>
</dbReference>
<dbReference type="InterPro" id="IPR027365">
    <property type="entry name" value="GNAT_acetyltra_YdfB-like"/>
</dbReference>
<name>A0A412PCW4_9FIRM</name>
<sequence length="247" mass="28611">MKIDAREIKKITYDYYSCFCGADISNFEHGIQFVCTDERSLILKGFGCKYSIYILCKGDACIVAYSPKYQSYFDELTKLTDAKELITTINQTYPLKAYQLMEFVKERVFDYKDARMLKRDDYPLFETFFKKSYPSVSEIDWLKGYFEEKVDKEFFFGYINDDGLVAACDAPDMPYMDGYIQHTGIITLPEYRKKGYAKLCTALATHHHIQSGIVPQWECTLGNVASIELAKSIGYKEFAQAFIFEES</sequence>
<dbReference type="AlphaFoldDB" id="A0A412PCW4"/>
<dbReference type="InterPro" id="IPR016181">
    <property type="entry name" value="Acyl_CoA_acyltransferase"/>
</dbReference>
<dbReference type="SUPFAM" id="SSF55729">
    <property type="entry name" value="Acyl-CoA N-acyltransferases (Nat)"/>
    <property type="match status" value="1"/>
</dbReference>
<protein>
    <submittedName>
        <fullName evidence="2">GNAT family N-acetyltransferase</fullName>
    </submittedName>
</protein>
<organism evidence="2 3">
    <name type="scientific">Solobacterium moorei</name>
    <dbReference type="NCBI Taxonomy" id="102148"/>
    <lineage>
        <taxon>Bacteria</taxon>
        <taxon>Bacillati</taxon>
        <taxon>Bacillota</taxon>
        <taxon>Erysipelotrichia</taxon>
        <taxon>Erysipelotrichales</taxon>
        <taxon>Erysipelotrichaceae</taxon>
        <taxon>Solobacterium</taxon>
    </lineage>
</organism>
<keyword evidence="2" id="KW-0808">Transferase</keyword>
<dbReference type="RefSeq" id="WP_118765098.1">
    <property type="nucleotide sequence ID" value="NZ_CABJCF010000003.1"/>
</dbReference>
<dbReference type="Gene3D" id="3.40.630.30">
    <property type="match status" value="1"/>
</dbReference>
<feature type="domain" description="N-acetyltransferase" evidence="1">
    <location>
        <begin position="112"/>
        <end position="247"/>
    </location>
</feature>
<dbReference type="GO" id="GO:0016747">
    <property type="term" value="F:acyltransferase activity, transferring groups other than amino-acyl groups"/>
    <property type="evidence" value="ECO:0007669"/>
    <property type="project" value="InterPro"/>
</dbReference>
<dbReference type="Pfam" id="PF12746">
    <property type="entry name" value="GNAT_acetyltran"/>
    <property type="match status" value="1"/>
</dbReference>
<evidence type="ECO:0000313" key="3">
    <source>
        <dbReference type="Proteomes" id="UP000284731"/>
    </source>
</evidence>
<dbReference type="PROSITE" id="PS51186">
    <property type="entry name" value="GNAT"/>
    <property type="match status" value="1"/>
</dbReference>
<reference evidence="2 3" key="1">
    <citation type="submission" date="2018-08" db="EMBL/GenBank/DDBJ databases">
        <title>A genome reference for cultivated species of the human gut microbiota.</title>
        <authorList>
            <person name="Zou Y."/>
            <person name="Xue W."/>
            <person name="Luo G."/>
        </authorList>
    </citation>
    <scope>NUCLEOTIDE SEQUENCE [LARGE SCALE GENOMIC DNA]</scope>
    <source>
        <strain evidence="2 3">AF18-46</strain>
    </source>
</reference>
<gene>
    <name evidence="2" type="ORF">DWX20_07845</name>
</gene>
<accession>A0A412PCW4</accession>
<evidence type="ECO:0000259" key="1">
    <source>
        <dbReference type="PROSITE" id="PS51186"/>
    </source>
</evidence>
<comment type="caution">
    <text evidence="2">The sequence shown here is derived from an EMBL/GenBank/DDBJ whole genome shotgun (WGS) entry which is preliminary data.</text>
</comment>
<dbReference type="EMBL" id="QRWX01000003">
    <property type="protein sequence ID" value="RGT55065.1"/>
    <property type="molecule type" value="Genomic_DNA"/>
</dbReference>